<dbReference type="PANTHER" id="PTHR46796">
    <property type="entry name" value="HTH-TYPE TRANSCRIPTIONAL ACTIVATOR RHAS-RELATED"/>
    <property type="match status" value="1"/>
</dbReference>
<dbReference type="InterPro" id="IPR018062">
    <property type="entry name" value="HTH_AraC-typ_CS"/>
</dbReference>
<dbReference type="SUPFAM" id="SSF46689">
    <property type="entry name" value="Homeodomain-like"/>
    <property type="match status" value="2"/>
</dbReference>
<keyword evidence="2" id="KW-0238">DNA-binding</keyword>
<dbReference type="InterPro" id="IPR018060">
    <property type="entry name" value="HTH_AraC"/>
</dbReference>
<dbReference type="Pfam" id="PF12852">
    <property type="entry name" value="Cupin_6"/>
    <property type="match status" value="1"/>
</dbReference>
<dbReference type="PROSITE" id="PS01124">
    <property type="entry name" value="HTH_ARAC_FAMILY_2"/>
    <property type="match status" value="1"/>
</dbReference>
<dbReference type="SMART" id="SM00342">
    <property type="entry name" value="HTH_ARAC"/>
    <property type="match status" value="1"/>
</dbReference>
<dbReference type="InterPro" id="IPR050204">
    <property type="entry name" value="AraC_XylS_family_regulators"/>
</dbReference>
<reference evidence="5" key="1">
    <citation type="submission" date="2016-10" db="EMBL/GenBank/DDBJ databases">
        <title>Sequence of Gallionella enrichment culture.</title>
        <authorList>
            <person name="Poehlein A."/>
            <person name="Muehling M."/>
            <person name="Daniel R."/>
        </authorList>
    </citation>
    <scope>NUCLEOTIDE SEQUENCE</scope>
</reference>
<evidence type="ECO:0000313" key="5">
    <source>
        <dbReference type="EMBL" id="OIQ90578.1"/>
    </source>
</evidence>
<comment type="caution">
    <text evidence="5">The sequence shown here is derived from an EMBL/GenBank/DDBJ whole genome shotgun (WGS) entry which is preliminary data.</text>
</comment>
<dbReference type="Gene3D" id="1.10.10.60">
    <property type="entry name" value="Homeodomain-like"/>
    <property type="match status" value="2"/>
</dbReference>
<name>A0A1J5R557_9ZZZZ</name>
<dbReference type="AlphaFoldDB" id="A0A1J5R557"/>
<protein>
    <submittedName>
        <fullName evidence="5">RCS-specific HTH-type transcriptional activator RclR</fullName>
    </submittedName>
</protein>
<dbReference type="GO" id="GO:0043565">
    <property type="term" value="F:sequence-specific DNA binding"/>
    <property type="evidence" value="ECO:0007669"/>
    <property type="project" value="InterPro"/>
</dbReference>
<evidence type="ECO:0000256" key="1">
    <source>
        <dbReference type="ARBA" id="ARBA00023015"/>
    </source>
</evidence>
<dbReference type="PRINTS" id="PR00032">
    <property type="entry name" value="HTHARAC"/>
</dbReference>
<keyword evidence="1" id="KW-0805">Transcription regulation</keyword>
<dbReference type="Pfam" id="PF12833">
    <property type="entry name" value="HTH_18"/>
    <property type="match status" value="1"/>
</dbReference>
<sequence length="309" mass="32771">MSDDPFSSVLALVNAQAVCAGGFTVGGDWAVAFPPPDQLKFLVIARGCCWLEVEGQGAPLRMGEGDVLMLSAPRAFVLSSDPTIFPRPAREVFAGATSGIFALGGGDEMLFLGGHVDMAAGCGGLLLDCLPDVIRINGGSDKAPYLKSLIAQLAEECGTDREGVGFACTALAQLIFLQILRAHLAHEGELTPGLLRVLADRRLAPALRLMHGEPARNWHLPELARAAAMSRTAFATHFKALAGMGPLAYLAQWRLHLAQRRLVAGGMTIGQIAQEVGFSSDAAFSNAFKRMTGNSPSQFRLKSQRTAAE</sequence>
<evidence type="ECO:0000256" key="2">
    <source>
        <dbReference type="ARBA" id="ARBA00023125"/>
    </source>
</evidence>
<accession>A0A1J5R557</accession>
<evidence type="ECO:0000256" key="3">
    <source>
        <dbReference type="ARBA" id="ARBA00023163"/>
    </source>
</evidence>
<dbReference type="InterPro" id="IPR032783">
    <property type="entry name" value="AraC_lig"/>
</dbReference>
<dbReference type="PROSITE" id="PS00041">
    <property type="entry name" value="HTH_ARAC_FAMILY_1"/>
    <property type="match status" value="1"/>
</dbReference>
<dbReference type="GO" id="GO:0003700">
    <property type="term" value="F:DNA-binding transcription factor activity"/>
    <property type="evidence" value="ECO:0007669"/>
    <property type="project" value="InterPro"/>
</dbReference>
<keyword evidence="3" id="KW-0804">Transcription</keyword>
<proteinExistence type="predicted"/>
<dbReference type="InterPro" id="IPR020449">
    <property type="entry name" value="Tscrpt_reg_AraC-type_HTH"/>
</dbReference>
<organism evidence="5">
    <name type="scientific">mine drainage metagenome</name>
    <dbReference type="NCBI Taxonomy" id="410659"/>
    <lineage>
        <taxon>unclassified sequences</taxon>
        <taxon>metagenomes</taxon>
        <taxon>ecological metagenomes</taxon>
    </lineage>
</organism>
<gene>
    <name evidence="5" type="primary">rclR_4</name>
    <name evidence="5" type="ORF">GALL_274910</name>
</gene>
<evidence type="ECO:0000259" key="4">
    <source>
        <dbReference type="PROSITE" id="PS01124"/>
    </source>
</evidence>
<dbReference type="EMBL" id="MLJW01000286">
    <property type="protein sequence ID" value="OIQ90578.1"/>
    <property type="molecule type" value="Genomic_DNA"/>
</dbReference>
<dbReference type="PANTHER" id="PTHR46796:SF7">
    <property type="entry name" value="ARAC FAMILY TRANSCRIPTIONAL REGULATOR"/>
    <property type="match status" value="1"/>
</dbReference>
<feature type="domain" description="HTH araC/xylS-type" evidence="4">
    <location>
        <begin position="204"/>
        <end position="302"/>
    </location>
</feature>
<dbReference type="InterPro" id="IPR009057">
    <property type="entry name" value="Homeodomain-like_sf"/>
</dbReference>